<dbReference type="RefSeq" id="XP_031550727.1">
    <property type="nucleotide sequence ID" value="XM_031694867.1"/>
</dbReference>
<dbReference type="KEGG" id="aten:116288126"/>
<dbReference type="AlphaFoldDB" id="A0A6P8HDK7"/>
<keyword evidence="2" id="KW-1185">Reference proteome</keyword>
<organism evidence="2 3">
    <name type="scientific">Actinia tenebrosa</name>
    <name type="common">Australian red waratah sea anemone</name>
    <dbReference type="NCBI Taxonomy" id="6105"/>
    <lineage>
        <taxon>Eukaryota</taxon>
        <taxon>Metazoa</taxon>
        <taxon>Cnidaria</taxon>
        <taxon>Anthozoa</taxon>
        <taxon>Hexacorallia</taxon>
        <taxon>Actiniaria</taxon>
        <taxon>Actiniidae</taxon>
        <taxon>Actinia</taxon>
    </lineage>
</organism>
<gene>
    <name evidence="3" type="primary">LOC116288126</name>
</gene>
<evidence type="ECO:0000313" key="3">
    <source>
        <dbReference type="RefSeq" id="XP_031550727.1"/>
    </source>
</evidence>
<reference evidence="3" key="1">
    <citation type="submission" date="2025-08" db="UniProtKB">
        <authorList>
            <consortium name="RefSeq"/>
        </authorList>
    </citation>
    <scope>IDENTIFICATION</scope>
    <source>
        <tissue evidence="3">Tentacle</tissue>
    </source>
</reference>
<feature type="region of interest" description="Disordered" evidence="1">
    <location>
        <begin position="83"/>
        <end position="118"/>
    </location>
</feature>
<sequence>MAANFARFAARGINSSFRNKSGLCSREAARLTSSCLVRHSRVLSSVQVMQPQTTSLVQIASRNFSQNTVPIICNITAKIISNTSGTSEALEESSGECEDEATNGRKRIKPHELQRDDP</sequence>
<dbReference type="InParanoid" id="A0A6P8HDK7"/>
<evidence type="ECO:0000313" key="2">
    <source>
        <dbReference type="Proteomes" id="UP000515163"/>
    </source>
</evidence>
<dbReference type="GeneID" id="116288126"/>
<protein>
    <submittedName>
        <fullName evidence="3">Uncharacterized protein LOC116288126</fullName>
    </submittedName>
</protein>
<evidence type="ECO:0000256" key="1">
    <source>
        <dbReference type="SAM" id="MobiDB-lite"/>
    </source>
</evidence>
<dbReference type="OrthoDB" id="5964201at2759"/>
<accession>A0A6P8HDK7</accession>
<dbReference type="Proteomes" id="UP000515163">
    <property type="component" value="Unplaced"/>
</dbReference>
<feature type="compositionally biased region" description="Acidic residues" evidence="1">
    <location>
        <begin position="89"/>
        <end position="101"/>
    </location>
</feature>
<name>A0A6P8HDK7_ACTTE</name>
<proteinExistence type="predicted"/>